<evidence type="ECO:0008006" key="4">
    <source>
        <dbReference type="Google" id="ProtNLM"/>
    </source>
</evidence>
<evidence type="ECO:0000256" key="1">
    <source>
        <dbReference type="SAM" id="Phobius"/>
    </source>
</evidence>
<protein>
    <recommendedName>
        <fullName evidence="4">Membrane protein YizD</fullName>
    </recommendedName>
</protein>
<feature type="transmembrane region" description="Helical" evidence="1">
    <location>
        <begin position="7"/>
        <end position="25"/>
    </location>
</feature>
<gene>
    <name evidence="2" type="ORF">SAMN05421807_11312</name>
</gene>
<evidence type="ECO:0000313" key="2">
    <source>
        <dbReference type="EMBL" id="SHH76633.1"/>
    </source>
</evidence>
<reference evidence="3" key="1">
    <citation type="submission" date="2016-11" db="EMBL/GenBank/DDBJ databases">
        <authorList>
            <person name="Varghese N."/>
            <person name="Submissions S."/>
        </authorList>
    </citation>
    <scope>NUCLEOTIDE SEQUENCE [LARGE SCALE GENOMIC DNA]</scope>
    <source>
        <strain evidence="3">CGMCC 1.6496</strain>
    </source>
</reference>
<dbReference type="OrthoDB" id="2971431at2"/>
<proteinExistence type="predicted"/>
<dbReference type="AlphaFoldDB" id="A0A1M5VNZ9"/>
<organism evidence="2 3">
    <name type="scientific">Virgibacillus chiguensis</name>
    <dbReference type="NCBI Taxonomy" id="411959"/>
    <lineage>
        <taxon>Bacteria</taxon>
        <taxon>Bacillati</taxon>
        <taxon>Bacillota</taxon>
        <taxon>Bacilli</taxon>
        <taxon>Bacillales</taxon>
        <taxon>Bacillaceae</taxon>
        <taxon>Virgibacillus</taxon>
    </lineage>
</organism>
<dbReference type="RefSeq" id="WP_073010777.1">
    <property type="nucleotide sequence ID" value="NZ_FQXD01000013.1"/>
</dbReference>
<name>A0A1M5VNZ9_9BACI</name>
<feature type="transmembrane region" description="Helical" evidence="1">
    <location>
        <begin position="31"/>
        <end position="51"/>
    </location>
</feature>
<dbReference type="EMBL" id="FQXD01000013">
    <property type="protein sequence ID" value="SHH76633.1"/>
    <property type="molecule type" value="Genomic_DNA"/>
</dbReference>
<sequence>MRTFVQPILFLILTVVAFILNILGLMQVMPLYITLPLLFISIYLTIYSFVYKRTYRGRGMR</sequence>
<dbReference type="Proteomes" id="UP000184079">
    <property type="component" value="Unassembled WGS sequence"/>
</dbReference>
<evidence type="ECO:0000313" key="3">
    <source>
        <dbReference type="Proteomes" id="UP000184079"/>
    </source>
</evidence>
<keyword evidence="1" id="KW-0812">Transmembrane</keyword>
<keyword evidence="3" id="KW-1185">Reference proteome</keyword>
<keyword evidence="1" id="KW-1133">Transmembrane helix</keyword>
<keyword evidence="1" id="KW-0472">Membrane</keyword>
<accession>A0A1M5VNZ9</accession>